<reference evidence="1 2" key="1">
    <citation type="submission" date="2020-05" db="EMBL/GenBank/DDBJ databases">
        <title>Ramlibacter rhizophilus sp. nov., isolated from rhizosphere soil of national flower Mugunghwa from South Korea.</title>
        <authorList>
            <person name="Zheng-Fei Y."/>
            <person name="Huan T."/>
        </authorList>
    </citation>
    <scope>NUCLEOTIDE SEQUENCE [LARGE SCALE GENOMIC DNA]</scope>
    <source>
        <strain evidence="1 2">H242</strain>
    </source>
</reference>
<proteinExistence type="predicted"/>
<gene>
    <name evidence="1" type="ORF">HK414_01150</name>
</gene>
<reference evidence="1 2" key="2">
    <citation type="submission" date="2020-05" db="EMBL/GenBank/DDBJ databases">
        <authorList>
            <person name="Khan S.A."/>
            <person name="Jeon C.O."/>
            <person name="Chun B.H."/>
        </authorList>
    </citation>
    <scope>NUCLEOTIDE SEQUENCE [LARGE SCALE GENOMIC DNA]</scope>
    <source>
        <strain evidence="1 2">H242</strain>
    </source>
</reference>
<evidence type="ECO:0008006" key="3">
    <source>
        <dbReference type="Google" id="ProtNLM"/>
    </source>
</evidence>
<dbReference type="Proteomes" id="UP000500826">
    <property type="component" value="Chromosome"/>
</dbReference>
<organism evidence="1 2">
    <name type="scientific">Ramlibacter terrae</name>
    <dbReference type="NCBI Taxonomy" id="2732511"/>
    <lineage>
        <taxon>Bacteria</taxon>
        <taxon>Pseudomonadati</taxon>
        <taxon>Pseudomonadota</taxon>
        <taxon>Betaproteobacteria</taxon>
        <taxon>Burkholderiales</taxon>
        <taxon>Comamonadaceae</taxon>
        <taxon>Ramlibacter</taxon>
    </lineage>
</organism>
<dbReference type="SUPFAM" id="SSF54637">
    <property type="entry name" value="Thioesterase/thiol ester dehydrase-isomerase"/>
    <property type="match status" value="1"/>
</dbReference>
<evidence type="ECO:0000313" key="1">
    <source>
        <dbReference type="EMBL" id="QJW83333.1"/>
    </source>
</evidence>
<protein>
    <recommendedName>
        <fullName evidence="3">MaoC family dehydratase</fullName>
    </recommendedName>
</protein>
<dbReference type="EMBL" id="CP053418">
    <property type="protein sequence ID" value="QJW83333.1"/>
    <property type="molecule type" value="Genomic_DNA"/>
</dbReference>
<dbReference type="Gene3D" id="3.10.129.10">
    <property type="entry name" value="Hotdog Thioesterase"/>
    <property type="match status" value="1"/>
</dbReference>
<evidence type="ECO:0000313" key="2">
    <source>
        <dbReference type="Proteomes" id="UP000500826"/>
    </source>
</evidence>
<accession>A0ABX6P1Y9</accession>
<dbReference type="InterPro" id="IPR029069">
    <property type="entry name" value="HotDog_dom_sf"/>
</dbReference>
<name>A0ABX6P1Y9_9BURK</name>
<sequence length="55" mass="6218">MGDTLHAEVKVLSRKETREPDRGVLTVGITVLNRADQPVLEYQTTVLMRREAPRA</sequence>
<keyword evidence="2" id="KW-1185">Reference proteome</keyword>